<feature type="domain" description="Aminoglycoside phosphotransferase" evidence="1">
    <location>
        <begin position="80"/>
        <end position="293"/>
    </location>
</feature>
<dbReference type="InterPro" id="IPR051678">
    <property type="entry name" value="AGP_Transferase"/>
</dbReference>
<evidence type="ECO:0000313" key="2">
    <source>
        <dbReference type="EMBL" id="TFL03503.1"/>
    </source>
</evidence>
<dbReference type="PANTHER" id="PTHR21310:SF15">
    <property type="entry name" value="AMINOGLYCOSIDE PHOSPHOTRANSFERASE DOMAIN-CONTAINING PROTEIN"/>
    <property type="match status" value="1"/>
</dbReference>
<dbReference type="InterPro" id="IPR002575">
    <property type="entry name" value="Aminoglycoside_PTrfase"/>
</dbReference>
<protein>
    <recommendedName>
        <fullName evidence="1">Aminoglycoside phosphotransferase domain-containing protein</fullName>
    </recommendedName>
</protein>
<dbReference type="EMBL" id="ML178820">
    <property type="protein sequence ID" value="TFL03503.1"/>
    <property type="molecule type" value="Genomic_DNA"/>
</dbReference>
<keyword evidence="3" id="KW-1185">Reference proteome</keyword>
<dbReference type="SUPFAM" id="SSF56112">
    <property type="entry name" value="Protein kinase-like (PK-like)"/>
    <property type="match status" value="1"/>
</dbReference>
<organism evidence="2 3">
    <name type="scientific">Pterulicium gracile</name>
    <dbReference type="NCBI Taxonomy" id="1884261"/>
    <lineage>
        <taxon>Eukaryota</taxon>
        <taxon>Fungi</taxon>
        <taxon>Dikarya</taxon>
        <taxon>Basidiomycota</taxon>
        <taxon>Agaricomycotina</taxon>
        <taxon>Agaricomycetes</taxon>
        <taxon>Agaricomycetidae</taxon>
        <taxon>Agaricales</taxon>
        <taxon>Pleurotineae</taxon>
        <taxon>Pterulaceae</taxon>
        <taxon>Pterulicium</taxon>
    </lineage>
</organism>
<evidence type="ECO:0000259" key="1">
    <source>
        <dbReference type="Pfam" id="PF01636"/>
    </source>
</evidence>
<dbReference type="PANTHER" id="PTHR21310">
    <property type="entry name" value="AMINOGLYCOSIDE PHOSPHOTRANSFERASE-RELATED-RELATED"/>
    <property type="match status" value="1"/>
</dbReference>
<accession>A0A5C3QNF3</accession>
<proteinExistence type="predicted"/>
<dbReference type="Proteomes" id="UP000305067">
    <property type="component" value="Unassembled WGS sequence"/>
</dbReference>
<dbReference type="AlphaFoldDB" id="A0A5C3QNF3"/>
<dbReference type="OrthoDB" id="5404599at2759"/>
<dbReference type="STRING" id="1884261.A0A5C3QNF3"/>
<evidence type="ECO:0000313" key="3">
    <source>
        <dbReference type="Proteomes" id="UP000305067"/>
    </source>
</evidence>
<sequence>MKVETCSSNLNPNHIHSSATGNFVALAFSGRFGYASPDRGAHGCTVLLFASSPTYRASTCGKLRLLSPFNLCQKVCWDPDEAAVIEHVRHNTTIPVPQVLDVAYYHQEDPWSDKNIGTTLFGCKKENYMLMARLRGTSLDPCLGSDLVRLNFATPAQLDRVEATIADWLSQLRSLEPLHGTERVCGFLGGHYRNFRIKSIWHYHVPSSDSLAKSHRKSWCRVFPERLDDPAEAQGLLDWRRDRVYKITLTHGGFLPHNILADDDLNLTGLVDWECAGWMPEYWEIVSFMRRPFLEELAVAEMLKVFPRYPKEERLDELVFMSGYDNY</sequence>
<dbReference type="InterPro" id="IPR011009">
    <property type="entry name" value="Kinase-like_dom_sf"/>
</dbReference>
<reference evidence="2 3" key="1">
    <citation type="journal article" date="2019" name="Nat. Ecol. Evol.">
        <title>Megaphylogeny resolves global patterns of mushroom evolution.</title>
        <authorList>
            <person name="Varga T."/>
            <person name="Krizsan K."/>
            <person name="Foldi C."/>
            <person name="Dima B."/>
            <person name="Sanchez-Garcia M."/>
            <person name="Sanchez-Ramirez S."/>
            <person name="Szollosi G.J."/>
            <person name="Szarkandi J.G."/>
            <person name="Papp V."/>
            <person name="Albert L."/>
            <person name="Andreopoulos W."/>
            <person name="Angelini C."/>
            <person name="Antonin V."/>
            <person name="Barry K.W."/>
            <person name="Bougher N.L."/>
            <person name="Buchanan P."/>
            <person name="Buyck B."/>
            <person name="Bense V."/>
            <person name="Catcheside P."/>
            <person name="Chovatia M."/>
            <person name="Cooper J."/>
            <person name="Damon W."/>
            <person name="Desjardin D."/>
            <person name="Finy P."/>
            <person name="Geml J."/>
            <person name="Haridas S."/>
            <person name="Hughes K."/>
            <person name="Justo A."/>
            <person name="Karasinski D."/>
            <person name="Kautmanova I."/>
            <person name="Kiss B."/>
            <person name="Kocsube S."/>
            <person name="Kotiranta H."/>
            <person name="LaButti K.M."/>
            <person name="Lechner B.E."/>
            <person name="Liimatainen K."/>
            <person name="Lipzen A."/>
            <person name="Lukacs Z."/>
            <person name="Mihaltcheva S."/>
            <person name="Morgado L.N."/>
            <person name="Niskanen T."/>
            <person name="Noordeloos M.E."/>
            <person name="Ohm R.A."/>
            <person name="Ortiz-Santana B."/>
            <person name="Ovrebo C."/>
            <person name="Racz N."/>
            <person name="Riley R."/>
            <person name="Savchenko A."/>
            <person name="Shiryaev A."/>
            <person name="Soop K."/>
            <person name="Spirin V."/>
            <person name="Szebenyi C."/>
            <person name="Tomsovsky M."/>
            <person name="Tulloss R.E."/>
            <person name="Uehling J."/>
            <person name="Grigoriev I.V."/>
            <person name="Vagvolgyi C."/>
            <person name="Papp T."/>
            <person name="Martin F.M."/>
            <person name="Miettinen O."/>
            <person name="Hibbett D.S."/>
            <person name="Nagy L.G."/>
        </authorList>
    </citation>
    <scope>NUCLEOTIDE SEQUENCE [LARGE SCALE GENOMIC DNA]</scope>
    <source>
        <strain evidence="2 3">CBS 309.79</strain>
    </source>
</reference>
<dbReference type="Pfam" id="PF01636">
    <property type="entry name" value="APH"/>
    <property type="match status" value="1"/>
</dbReference>
<name>A0A5C3QNF3_9AGAR</name>
<dbReference type="Gene3D" id="3.90.1200.10">
    <property type="match status" value="1"/>
</dbReference>
<gene>
    <name evidence="2" type="ORF">BDV98DRAFT_654856</name>
</gene>